<feature type="compositionally biased region" description="Low complexity" evidence="1">
    <location>
        <begin position="69"/>
        <end position="91"/>
    </location>
</feature>
<gene>
    <name evidence="2" type="ORF">JD77_03977</name>
</gene>
<comment type="caution">
    <text evidence="2">The sequence shown here is derived from an EMBL/GenBank/DDBJ whole genome shotgun (WGS) entry which is preliminary data.</text>
</comment>
<feature type="region of interest" description="Disordered" evidence="1">
    <location>
        <begin position="1"/>
        <end position="48"/>
    </location>
</feature>
<evidence type="ECO:0000313" key="3">
    <source>
        <dbReference type="Proteomes" id="UP000319825"/>
    </source>
</evidence>
<keyword evidence="3" id="KW-1185">Reference proteome</keyword>
<evidence type="ECO:0000313" key="2">
    <source>
        <dbReference type="EMBL" id="TWH68975.1"/>
    </source>
</evidence>
<dbReference type="EMBL" id="VLKE01000001">
    <property type="protein sequence ID" value="TWH68975.1"/>
    <property type="molecule type" value="Genomic_DNA"/>
</dbReference>
<evidence type="ECO:0000256" key="1">
    <source>
        <dbReference type="SAM" id="MobiDB-lite"/>
    </source>
</evidence>
<sequence length="107" mass="11066">MRAERRQQPGVGPAEGQVPGAGRRVGRRARRVATGGRGRTRVPCRPAVASRPRWRSSWYARATVAGLTPSSAARARTGGRAAPAGSAPARTPDSMLAEIAAAVAPVS</sequence>
<proteinExistence type="predicted"/>
<feature type="region of interest" description="Disordered" evidence="1">
    <location>
        <begin position="68"/>
        <end position="91"/>
    </location>
</feature>
<accession>A0A562IE07</accession>
<name>A0A562IE07_MICOL</name>
<organism evidence="2 3">
    <name type="scientific">Micromonospora olivasterospora</name>
    <dbReference type="NCBI Taxonomy" id="1880"/>
    <lineage>
        <taxon>Bacteria</taxon>
        <taxon>Bacillati</taxon>
        <taxon>Actinomycetota</taxon>
        <taxon>Actinomycetes</taxon>
        <taxon>Micromonosporales</taxon>
        <taxon>Micromonosporaceae</taxon>
        <taxon>Micromonospora</taxon>
    </lineage>
</organism>
<reference evidence="2 3" key="1">
    <citation type="submission" date="2019-07" db="EMBL/GenBank/DDBJ databases">
        <title>R&amp;d 2014.</title>
        <authorList>
            <person name="Klenk H.-P."/>
        </authorList>
    </citation>
    <scope>NUCLEOTIDE SEQUENCE [LARGE SCALE GENOMIC DNA]</scope>
    <source>
        <strain evidence="2 3">DSM 43868</strain>
    </source>
</reference>
<protein>
    <submittedName>
        <fullName evidence="2">Uncharacterized protein</fullName>
    </submittedName>
</protein>
<dbReference type="AlphaFoldDB" id="A0A562IE07"/>
<dbReference type="Proteomes" id="UP000319825">
    <property type="component" value="Unassembled WGS sequence"/>
</dbReference>